<organism evidence="1 2">
    <name type="scientific">Catharanthus roseus</name>
    <name type="common">Madagascar periwinkle</name>
    <name type="synonym">Vinca rosea</name>
    <dbReference type="NCBI Taxonomy" id="4058"/>
    <lineage>
        <taxon>Eukaryota</taxon>
        <taxon>Viridiplantae</taxon>
        <taxon>Streptophyta</taxon>
        <taxon>Embryophyta</taxon>
        <taxon>Tracheophyta</taxon>
        <taxon>Spermatophyta</taxon>
        <taxon>Magnoliopsida</taxon>
        <taxon>eudicotyledons</taxon>
        <taxon>Gunneridae</taxon>
        <taxon>Pentapetalae</taxon>
        <taxon>asterids</taxon>
        <taxon>lamiids</taxon>
        <taxon>Gentianales</taxon>
        <taxon>Apocynaceae</taxon>
        <taxon>Rauvolfioideae</taxon>
        <taxon>Vinceae</taxon>
        <taxon>Catharanthinae</taxon>
        <taxon>Catharanthus</taxon>
    </lineage>
</organism>
<sequence length="183" mass="20182">MSGRTHGRTVTPSSWGLRDRHGVSNIHTTPTPIDNTSYVRGLRSSLLLSRVGFRCLTIFIQYLISQSAQPPYHQPPSSSYYTYASCSQPSSYQLLDCTLVLPVDPQLGSSFLDKLFSGFPYISPYAASTWIIMGARHVPYYTLGLGEHGRDEGGEETFQAGGDDIEVQGDNLEDKAEQVQNEG</sequence>
<dbReference type="Proteomes" id="UP001060085">
    <property type="component" value="Linkage Group LG07"/>
</dbReference>
<keyword evidence="2" id="KW-1185">Reference proteome</keyword>
<gene>
    <name evidence="1" type="ORF">M9H77_29616</name>
</gene>
<name>A0ACB9ZVQ2_CATRO</name>
<comment type="caution">
    <text evidence="1">The sequence shown here is derived from an EMBL/GenBank/DDBJ whole genome shotgun (WGS) entry which is preliminary data.</text>
</comment>
<protein>
    <submittedName>
        <fullName evidence="1">Uncharacterized protein</fullName>
    </submittedName>
</protein>
<evidence type="ECO:0000313" key="2">
    <source>
        <dbReference type="Proteomes" id="UP001060085"/>
    </source>
</evidence>
<accession>A0ACB9ZVQ2</accession>
<reference evidence="2" key="1">
    <citation type="journal article" date="2023" name="Nat. Plants">
        <title>Single-cell RNA sequencing provides a high-resolution roadmap for understanding the multicellular compartmentation of specialized metabolism.</title>
        <authorList>
            <person name="Sun S."/>
            <person name="Shen X."/>
            <person name="Li Y."/>
            <person name="Li Y."/>
            <person name="Wang S."/>
            <person name="Li R."/>
            <person name="Zhang H."/>
            <person name="Shen G."/>
            <person name="Guo B."/>
            <person name="Wei J."/>
            <person name="Xu J."/>
            <person name="St-Pierre B."/>
            <person name="Chen S."/>
            <person name="Sun C."/>
        </authorList>
    </citation>
    <scope>NUCLEOTIDE SEQUENCE [LARGE SCALE GENOMIC DNA]</scope>
</reference>
<evidence type="ECO:0000313" key="1">
    <source>
        <dbReference type="EMBL" id="KAI5652429.1"/>
    </source>
</evidence>
<dbReference type="EMBL" id="CM044707">
    <property type="protein sequence ID" value="KAI5652429.1"/>
    <property type="molecule type" value="Genomic_DNA"/>
</dbReference>
<proteinExistence type="predicted"/>